<evidence type="ECO:0000256" key="3">
    <source>
        <dbReference type="ARBA" id="ARBA00022692"/>
    </source>
</evidence>
<dbReference type="SMART" id="SM00382">
    <property type="entry name" value="AAA"/>
    <property type="match status" value="1"/>
</dbReference>
<keyword evidence="6" id="KW-1133">Transmembrane helix</keyword>
<dbReference type="GO" id="GO:0034040">
    <property type="term" value="F:ATPase-coupled lipid transmembrane transporter activity"/>
    <property type="evidence" value="ECO:0007669"/>
    <property type="project" value="TreeGrafter"/>
</dbReference>
<dbReference type="InterPro" id="IPR003593">
    <property type="entry name" value="AAA+_ATPase"/>
</dbReference>
<evidence type="ECO:0000259" key="9">
    <source>
        <dbReference type="PROSITE" id="PS50893"/>
    </source>
</evidence>
<dbReference type="Pfam" id="PF00005">
    <property type="entry name" value="ABC_tran"/>
    <property type="match status" value="1"/>
</dbReference>
<keyword evidence="4" id="KW-0547">Nucleotide-binding</keyword>
<reference evidence="10" key="1">
    <citation type="submission" date="2022-07" db="EMBL/GenBank/DDBJ databases">
        <authorList>
            <person name="Trinca V."/>
            <person name="Uliana J.V.C."/>
            <person name="Torres T.T."/>
            <person name="Ward R.J."/>
            <person name="Monesi N."/>
        </authorList>
    </citation>
    <scope>NUCLEOTIDE SEQUENCE</scope>
    <source>
        <strain evidence="10">HSMRA1968</strain>
        <tissue evidence="10">Whole embryos</tissue>
    </source>
</reference>
<dbReference type="GO" id="GO:0005524">
    <property type="term" value="F:ATP binding"/>
    <property type="evidence" value="ECO:0007669"/>
    <property type="project" value="UniProtKB-KW"/>
</dbReference>
<feature type="domain" description="ABC transporter" evidence="9">
    <location>
        <begin position="80"/>
        <end position="314"/>
    </location>
</feature>
<sequence>MGGILCILGYLSLKNAITPGDFALVFLINYKIAEKLLEISYKLVEFIQTFTIASNAVELVSKKEEASSGYGVLENKIGDIVFENVTFGYEKTRTLFQNLSLTIKNKQNIGIVGYSGSGKSTLTNLILRLYGIQNGKILINGNDINDISKEFLYQNIGLIPQEPTLFNRTIFENISYGLKDASLAQVIEAAKQAEAHTFISNLPNGYNTLVGERGMKLSGGQRQRMVIARTILKNAPILVMDEATSSLDSITENAIRDFLVNFAKAKTSIIIAHRISTLLNMDRILVLDNGKIVEDGTHSELVAQNGLYAKMWSANSNGFLGINSNI</sequence>
<keyword evidence="3" id="KW-0812">Transmembrane</keyword>
<accession>A0A9Q0N8K4</accession>
<evidence type="ECO:0000313" key="10">
    <source>
        <dbReference type="EMBL" id="KAJ6645051.1"/>
    </source>
</evidence>
<comment type="similarity">
    <text evidence="8">Belongs to the ABC transporter superfamily. ABCB family. Heavy Metal importer (TC 3.A.1.210) subfamily.</text>
</comment>
<proteinExistence type="inferred from homology"/>
<evidence type="ECO:0000256" key="5">
    <source>
        <dbReference type="ARBA" id="ARBA00022840"/>
    </source>
</evidence>
<evidence type="ECO:0000313" key="11">
    <source>
        <dbReference type="Proteomes" id="UP001151699"/>
    </source>
</evidence>
<dbReference type="AlphaFoldDB" id="A0A9Q0N8K4"/>
<dbReference type="InterPro" id="IPR027417">
    <property type="entry name" value="P-loop_NTPase"/>
</dbReference>
<evidence type="ECO:0000256" key="4">
    <source>
        <dbReference type="ARBA" id="ARBA00022741"/>
    </source>
</evidence>
<evidence type="ECO:0000256" key="2">
    <source>
        <dbReference type="ARBA" id="ARBA00022448"/>
    </source>
</evidence>
<gene>
    <name evidence="10" type="ORF">Bhyg_00252</name>
</gene>
<comment type="caution">
    <text evidence="10">The sequence shown here is derived from an EMBL/GenBank/DDBJ whole genome shotgun (WGS) entry which is preliminary data.</text>
</comment>
<evidence type="ECO:0000256" key="8">
    <source>
        <dbReference type="ARBA" id="ARBA00024363"/>
    </source>
</evidence>
<protein>
    <submittedName>
        <fullName evidence="10">ABC transporter ATP-binding protein</fullName>
    </submittedName>
</protein>
<comment type="subcellular location">
    <subcellularLocation>
        <location evidence="1">Membrane</location>
        <topology evidence="1">Multi-pass membrane protein</topology>
    </subcellularLocation>
</comment>
<keyword evidence="7" id="KW-0472">Membrane</keyword>
<dbReference type="EMBL" id="WJQU01000001">
    <property type="protein sequence ID" value="KAJ6645051.1"/>
    <property type="molecule type" value="Genomic_DNA"/>
</dbReference>
<dbReference type="SUPFAM" id="SSF52540">
    <property type="entry name" value="P-loop containing nucleoside triphosphate hydrolases"/>
    <property type="match status" value="1"/>
</dbReference>
<name>A0A9Q0N8K4_9DIPT</name>
<organism evidence="10 11">
    <name type="scientific">Pseudolycoriella hygida</name>
    <dbReference type="NCBI Taxonomy" id="35572"/>
    <lineage>
        <taxon>Eukaryota</taxon>
        <taxon>Metazoa</taxon>
        <taxon>Ecdysozoa</taxon>
        <taxon>Arthropoda</taxon>
        <taxon>Hexapoda</taxon>
        <taxon>Insecta</taxon>
        <taxon>Pterygota</taxon>
        <taxon>Neoptera</taxon>
        <taxon>Endopterygota</taxon>
        <taxon>Diptera</taxon>
        <taxon>Nematocera</taxon>
        <taxon>Sciaroidea</taxon>
        <taxon>Sciaridae</taxon>
        <taxon>Pseudolycoriella</taxon>
    </lineage>
</organism>
<dbReference type="PANTHER" id="PTHR24221">
    <property type="entry name" value="ATP-BINDING CASSETTE SUB-FAMILY B"/>
    <property type="match status" value="1"/>
</dbReference>
<dbReference type="InterPro" id="IPR036640">
    <property type="entry name" value="ABC1_TM_sf"/>
</dbReference>
<keyword evidence="2" id="KW-0813">Transport</keyword>
<dbReference type="PROSITE" id="PS00211">
    <property type="entry name" value="ABC_TRANSPORTER_1"/>
    <property type="match status" value="1"/>
</dbReference>
<dbReference type="GO" id="GO:0016887">
    <property type="term" value="F:ATP hydrolysis activity"/>
    <property type="evidence" value="ECO:0007669"/>
    <property type="project" value="InterPro"/>
</dbReference>
<evidence type="ECO:0000256" key="7">
    <source>
        <dbReference type="ARBA" id="ARBA00023136"/>
    </source>
</evidence>
<dbReference type="FunFam" id="3.40.50.300:FF:000287">
    <property type="entry name" value="Multidrug ABC transporter ATP-binding protein"/>
    <property type="match status" value="1"/>
</dbReference>
<keyword evidence="11" id="KW-1185">Reference proteome</keyword>
<dbReference type="PANTHER" id="PTHR24221:SF654">
    <property type="entry name" value="ATP-BINDING CASSETTE SUB-FAMILY B MEMBER 6"/>
    <property type="match status" value="1"/>
</dbReference>
<dbReference type="InterPro" id="IPR039421">
    <property type="entry name" value="Type_1_exporter"/>
</dbReference>
<evidence type="ECO:0000256" key="1">
    <source>
        <dbReference type="ARBA" id="ARBA00004141"/>
    </source>
</evidence>
<dbReference type="OrthoDB" id="6500128at2759"/>
<dbReference type="InterPro" id="IPR017871">
    <property type="entry name" value="ABC_transporter-like_CS"/>
</dbReference>
<dbReference type="Gene3D" id="1.20.1560.10">
    <property type="entry name" value="ABC transporter type 1, transmembrane domain"/>
    <property type="match status" value="1"/>
</dbReference>
<dbReference type="GO" id="GO:0016020">
    <property type="term" value="C:membrane"/>
    <property type="evidence" value="ECO:0007669"/>
    <property type="project" value="UniProtKB-SubCell"/>
</dbReference>
<evidence type="ECO:0000256" key="6">
    <source>
        <dbReference type="ARBA" id="ARBA00022989"/>
    </source>
</evidence>
<dbReference type="Proteomes" id="UP001151699">
    <property type="component" value="Chromosome A"/>
</dbReference>
<dbReference type="PROSITE" id="PS50893">
    <property type="entry name" value="ABC_TRANSPORTER_2"/>
    <property type="match status" value="1"/>
</dbReference>
<dbReference type="InterPro" id="IPR003439">
    <property type="entry name" value="ABC_transporter-like_ATP-bd"/>
</dbReference>
<dbReference type="Gene3D" id="3.40.50.300">
    <property type="entry name" value="P-loop containing nucleotide triphosphate hydrolases"/>
    <property type="match status" value="1"/>
</dbReference>
<keyword evidence="5 10" id="KW-0067">ATP-binding</keyword>